<feature type="compositionally biased region" description="Low complexity" evidence="1">
    <location>
        <begin position="39"/>
        <end position="52"/>
    </location>
</feature>
<feature type="chain" id="PRO_5038886252" description="Lipoprotein" evidence="2">
    <location>
        <begin position="26"/>
        <end position="223"/>
    </location>
</feature>
<dbReference type="Proteomes" id="UP000572635">
    <property type="component" value="Unassembled WGS sequence"/>
</dbReference>
<gene>
    <name evidence="3" type="ORF">HDA36_002938</name>
</gene>
<dbReference type="EMBL" id="JACHDB010000001">
    <property type="protein sequence ID" value="MBB5432854.1"/>
    <property type="molecule type" value="Genomic_DNA"/>
</dbReference>
<evidence type="ECO:0000313" key="4">
    <source>
        <dbReference type="Proteomes" id="UP000572635"/>
    </source>
</evidence>
<keyword evidence="2" id="KW-0732">Signal</keyword>
<dbReference type="RefSeq" id="WP_184392363.1">
    <property type="nucleotide sequence ID" value="NZ_BAAAJD010000110.1"/>
</dbReference>
<accession>A0A7W8QMR5</accession>
<feature type="compositionally biased region" description="Low complexity" evidence="1">
    <location>
        <begin position="64"/>
        <end position="74"/>
    </location>
</feature>
<dbReference type="PROSITE" id="PS51257">
    <property type="entry name" value="PROKAR_LIPOPROTEIN"/>
    <property type="match status" value="1"/>
</dbReference>
<sequence>MTRRRNAARSLPAFAALIGAALLTAGCAGLPGPGGGTAGEAPAGKPSSPQPEQEAEEASEESAEPGGAFAGGQAAWGMPAALGDWEMDAAGENGIYNFTRENGCQVTLSQNTGAEADAEAGLTPADAVDAIMDRTGQEVQGMSVQAGEAREVSAPDGTAVVFETRQATYTGQDGVDYTLRAGAEWIDDVELVVMTSCPTAEWDTAQGDFDEFFDETSVEVLPG</sequence>
<evidence type="ECO:0000256" key="1">
    <source>
        <dbReference type="SAM" id="MobiDB-lite"/>
    </source>
</evidence>
<proteinExistence type="predicted"/>
<comment type="caution">
    <text evidence="3">The sequence shown here is derived from an EMBL/GenBank/DDBJ whole genome shotgun (WGS) entry which is preliminary data.</text>
</comment>
<dbReference type="AlphaFoldDB" id="A0A7W8QMR5"/>
<feature type="signal peptide" evidence="2">
    <location>
        <begin position="1"/>
        <end position="25"/>
    </location>
</feature>
<evidence type="ECO:0000313" key="3">
    <source>
        <dbReference type="EMBL" id="MBB5432854.1"/>
    </source>
</evidence>
<protein>
    <recommendedName>
        <fullName evidence="5">Lipoprotein</fullName>
    </recommendedName>
</protein>
<name>A0A7W8QMR5_9ACTN</name>
<evidence type="ECO:0008006" key="5">
    <source>
        <dbReference type="Google" id="ProtNLM"/>
    </source>
</evidence>
<reference evidence="3 4" key="1">
    <citation type="submission" date="2020-08" db="EMBL/GenBank/DDBJ databases">
        <title>Sequencing the genomes of 1000 actinobacteria strains.</title>
        <authorList>
            <person name="Klenk H.-P."/>
        </authorList>
    </citation>
    <scope>NUCLEOTIDE SEQUENCE [LARGE SCALE GENOMIC DNA]</scope>
    <source>
        <strain evidence="3 4">DSM 44551</strain>
    </source>
</reference>
<feature type="region of interest" description="Disordered" evidence="1">
    <location>
        <begin position="29"/>
        <end position="74"/>
    </location>
</feature>
<feature type="compositionally biased region" description="Gly residues" evidence="1">
    <location>
        <begin position="29"/>
        <end position="38"/>
    </location>
</feature>
<organism evidence="3 4">
    <name type="scientific">Nocardiopsis composta</name>
    <dbReference type="NCBI Taxonomy" id="157465"/>
    <lineage>
        <taxon>Bacteria</taxon>
        <taxon>Bacillati</taxon>
        <taxon>Actinomycetota</taxon>
        <taxon>Actinomycetes</taxon>
        <taxon>Streptosporangiales</taxon>
        <taxon>Nocardiopsidaceae</taxon>
        <taxon>Nocardiopsis</taxon>
    </lineage>
</organism>
<evidence type="ECO:0000256" key="2">
    <source>
        <dbReference type="SAM" id="SignalP"/>
    </source>
</evidence>
<keyword evidence="4" id="KW-1185">Reference proteome</keyword>
<feature type="compositionally biased region" description="Acidic residues" evidence="1">
    <location>
        <begin position="53"/>
        <end position="63"/>
    </location>
</feature>